<dbReference type="SMART" id="SM00343">
    <property type="entry name" value="ZnF_C2HC"/>
    <property type="match status" value="1"/>
</dbReference>
<proteinExistence type="predicted"/>
<sequence length="258" mass="30064">MKRYFFERFTKLALSFQEEIDDPNYPDPVVSYQEWKELIIQEFKDPTENQYFKNELNEIKQKPNERAARESLDDDHLPAHIFRLAHQDQQVDQQVLTTITDHAALTIGAALRALTQTDILLSLTNAQRSRSPFPYTRSSTPYPGARSPSPFNRNRSINPFANQTYVNEPTNLAKPQYRNHPYTKELPPLKDAQQHNTYQPPYYRQFNNSYQNVYPGAPRVNNPRTPKNSQLSCFKCGKPGHFKAECLQSSFRGRYPPH</sequence>
<reference evidence="4 5" key="1">
    <citation type="journal article" date="2023" name="Nucleic Acids Res.">
        <title>The hologenome of Daphnia magna reveals possible DNA methylation and microbiome-mediated evolution of the host genome.</title>
        <authorList>
            <person name="Chaturvedi A."/>
            <person name="Li X."/>
            <person name="Dhandapani V."/>
            <person name="Marshall H."/>
            <person name="Kissane S."/>
            <person name="Cuenca-Cambronero M."/>
            <person name="Asole G."/>
            <person name="Calvet F."/>
            <person name="Ruiz-Romero M."/>
            <person name="Marangio P."/>
            <person name="Guigo R."/>
            <person name="Rago D."/>
            <person name="Mirbahai L."/>
            <person name="Eastwood N."/>
            <person name="Colbourne J.K."/>
            <person name="Zhou J."/>
            <person name="Mallon E."/>
            <person name="Orsini L."/>
        </authorList>
    </citation>
    <scope>NUCLEOTIDE SEQUENCE [LARGE SCALE GENOMIC DNA]</scope>
    <source>
        <strain evidence="4">LRV0_1</strain>
    </source>
</reference>
<comment type="caution">
    <text evidence="4">The sequence shown here is derived from an EMBL/GenBank/DDBJ whole genome shotgun (WGS) entry which is preliminary data.</text>
</comment>
<keyword evidence="5" id="KW-1185">Reference proteome</keyword>
<feature type="region of interest" description="Disordered" evidence="2">
    <location>
        <begin position="130"/>
        <end position="152"/>
    </location>
</feature>
<evidence type="ECO:0000313" key="4">
    <source>
        <dbReference type="EMBL" id="KAK4045344.1"/>
    </source>
</evidence>
<dbReference type="Proteomes" id="UP001234178">
    <property type="component" value="Unassembled WGS sequence"/>
</dbReference>
<keyword evidence="1" id="KW-0479">Metal-binding</keyword>
<keyword evidence="1" id="KW-0863">Zinc-finger</keyword>
<evidence type="ECO:0000256" key="2">
    <source>
        <dbReference type="SAM" id="MobiDB-lite"/>
    </source>
</evidence>
<dbReference type="SUPFAM" id="SSF57756">
    <property type="entry name" value="Retrovirus zinc finger-like domains"/>
    <property type="match status" value="1"/>
</dbReference>
<dbReference type="InterPro" id="IPR001878">
    <property type="entry name" value="Znf_CCHC"/>
</dbReference>
<evidence type="ECO:0000259" key="3">
    <source>
        <dbReference type="PROSITE" id="PS50158"/>
    </source>
</evidence>
<dbReference type="EMBL" id="JAOYFB010000042">
    <property type="protein sequence ID" value="KAK4045344.1"/>
    <property type="molecule type" value="Genomic_DNA"/>
</dbReference>
<dbReference type="PROSITE" id="PS50158">
    <property type="entry name" value="ZF_CCHC"/>
    <property type="match status" value="1"/>
</dbReference>
<dbReference type="InterPro" id="IPR036875">
    <property type="entry name" value="Znf_CCHC_sf"/>
</dbReference>
<dbReference type="Gene3D" id="4.10.60.10">
    <property type="entry name" value="Zinc finger, CCHC-type"/>
    <property type="match status" value="1"/>
</dbReference>
<feature type="compositionally biased region" description="Polar residues" evidence="2">
    <location>
        <begin position="130"/>
        <end position="141"/>
    </location>
</feature>
<dbReference type="Pfam" id="PF00098">
    <property type="entry name" value="zf-CCHC"/>
    <property type="match status" value="1"/>
</dbReference>
<organism evidence="4 5">
    <name type="scientific">Daphnia magna</name>
    <dbReference type="NCBI Taxonomy" id="35525"/>
    <lineage>
        <taxon>Eukaryota</taxon>
        <taxon>Metazoa</taxon>
        <taxon>Ecdysozoa</taxon>
        <taxon>Arthropoda</taxon>
        <taxon>Crustacea</taxon>
        <taxon>Branchiopoda</taxon>
        <taxon>Diplostraca</taxon>
        <taxon>Cladocera</taxon>
        <taxon>Anomopoda</taxon>
        <taxon>Daphniidae</taxon>
        <taxon>Daphnia</taxon>
    </lineage>
</organism>
<name>A0ABR0B9U7_9CRUS</name>
<keyword evidence="1" id="KW-0862">Zinc</keyword>
<protein>
    <recommendedName>
        <fullName evidence="3">CCHC-type domain-containing protein</fullName>
    </recommendedName>
</protein>
<evidence type="ECO:0000313" key="5">
    <source>
        <dbReference type="Proteomes" id="UP001234178"/>
    </source>
</evidence>
<feature type="domain" description="CCHC-type" evidence="3">
    <location>
        <begin position="233"/>
        <end position="246"/>
    </location>
</feature>
<evidence type="ECO:0000256" key="1">
    <source>
        <dbReference type="PROSITE-ProRule" id="PRU00047"/>
    </source>
</evidence>
<gene>
    <name evidence="4" type="ORF">OUZ56_032881</name>
</gene>
<accession>A0ABR0B9U7</accession>